<reference evidence="11 12" key="1">
    <citation type="submission" date="2015-11" db="EMBL/GenBank/DDBJ databases">
        <authorList>
            <person name="Zhang Y."/>
            <person name="Guo Z."/>
        </authorList>
    </citation>
    <scope>NUCLEOTIDE SEQUENCE [LARGE SCALE GENOMIC DNA]</scope>
    <source>
        <strain evidence="11 12">KCTC 32221</strain>
    </source>
</reference>
<keyword evidence="12" id="KW-1185">Reference proteome</keyword>
<keyword evidence="5 8" id="KW-0645">Protease</keyword>
<dbReference type="AlphaFoldDB" id="A0A0S2KDD2"/>
<evidence type="ECO:0000256" key="2">
    <source>
        <dbReference type="ARBA" id="ARBA00009370"/>
    </source>
</evidence>
<comment type="subcellular location">
    <subcellularLocation>
        <location evidence="9">Membrane</location>
        <topology evidence="9">Multi-pass membrane protein</topology>
    </subcellularLocation>
</comment>
<comment type="catalytic activity">
    <reaction evidence="1 8">
        <text>Cleavage of hydrophobic, N-terminal signal or leader sequences from secreted and periplasmic proteins.</text>
        <dbReference type="EC" id="3.4.21.89"/>
    </reaction>
</comment>
<feature type="transmembrane region" description="Helical" evidence="8">
    <location>
        <begin position="41"/>
        <end position="63"/>
    </location>
</feature>
<dbReference type="NCBIfam" id="TIGR02227">
    <property type="entry name" value="sigpep_I_bact"/>
    <property type="match status" value="1"/>
</dbReference>
<accession>A0A0S2KDD2</accession>
<keyword evidence="8" id="KW-0812">Transmembrane</keyword>
<dbReference type="InterPro" id="IPR036286">
    <property type="entry name" value="LexA/Signal_pep-like_sf"/>
</dbReference>
<dbReference type="PROSITE" id="PS00760">
    <property type="entry name" value="SPASE_I_2"/>
    <property type="match status" value="1"/>
</dbReference>
<dbReference type="EC" id="3.4.21.89" evidence="3 8"/>
<proteinExistence type="inferred from homology"/>
<keyword evidence="8" id="KW-0472">Membrane</keyword>
<dbReference type="EMBL" id="CP013189">
    <property type="protein sequence ID" value="ALO46249.1"/>
    <property type="molecule type" value="Genomic_DNA"/>
</dbReference>
<protein>
    <recommendedName>
        <fullName evidence="4 8">Signal peptidase I</fullName>
        <ecNumber evidence="3 8">3.4.21.89</ecNumber>
    </recommendedName>
</protein>
<dbReference type="OrthoDB" id="9815782at2"/>
<evidence type="ECO:0000256" key="8">
    <source>
        <dbReference type="RuleBase" id="RU003993"/>
    </source>
</evidence>
<dbReference type="PROSITE" id="PS00501">
    <property type="entry name" value="SPASE_I_1"/>
    <property type="match status" value="1"/>
</dbReference>
<keyword evidence="8" id="KW-1133">Transmembrane helix</keyword>
<feature type="transmembrane region" description="Helical" evidence="8">
    <location>
        <begin position="6"/>
        <end position="29"/>
    </location>
</feature>
<dbReference type="GO" id="GO:0006465">
    <property type="term" value="P:signal peptide processing"/>
    <property type="evidence" value="ECO:0007669"/>
    <property type="project" value="InterPro"/>
</dbReference>
<dbReference type="PANTHER" id="PTHR43390:SF1">
    <property type="entry name" value="CHLOROPLAST PROCESSING PEPTIDASE"/>
    <property type="match status" value="1"/>
</dbReference>
<evidence type="ECO:0000313" key="12">
    <source>
        <dbReference type="Proteomes" id="UP000065641"/>
    </source>
</evidence>
<comment type="similarity">
    <text evidence="2 9">Belongs to the peptidase S26 family.</text>
</comment>
<dbReference type="PRINTS" id="PR00727">
    <property type="entry name" value="LEADERPTASE"/>
</dbReference>
<dbReference type="PANTHER" id="PTHR43390">
    <property type="entry name" value="SIGNAL PEPTIDASE I"/>
    <property type="match status" value="1"/>
</dbReference>
<dbReference type="InterPro" id="IPR019758">
    <property type="entry name" value="Pept_S26A_signal_pept_1_CS"/>
</dbReference>
<organism evidence="11 12">
    <name type="scientific">Pseudohongiella spirulinae</name>
    <dbReference type="NCBI Taxonomy" id="1249552"/>
    <lineage>
        <taxon>Bacteria</taxon>
        <taxon>Pseudomonadati</taxon>
        <taxon>Pseudomonadota</taxon>
        <taxon>Gammaproteobacteria</taxon>
        <taxon>Pseudomonadales</taxon>
        <taxon>Pseudohongiellaceae</taxon>
        <taxon>Pseudohongiella</taxon>
    </lineage>
</organism>
<dbReference type="InterPro" id="IPR019756">
    <property type="entry name" value="Pept_S26A_signal_pept_1_Ser-AS"/>
</dbReference>
<dbReference type="KEGG" id="pspi:PS2015_1596"/>
<feature type="active site" evidence="7">
    <location>
        <position position="73"/>
    </location>
</feature>
<evidence type="ECO:0000313" key="11">
    <source>
        <dbReference type="EMBL" id="ALO46249.1"/>
    </source>
</evidence>
<evidence type="ECO:0000256" key="3">
    <source>
        <dbReference type="ARBA" id="ARBA00013208"/>
    </source>
</evidence>
<dbReference type="InterPro" id="IPR019757">
    <property type="entry name" value="Pept_S26A_signal_pept_1_Lys-AS"/>
</dbReference>
<gene>
    <name evidence="11" type="ORF">PS2015_1596</name>
</gene>
<dbReference type="GO" id="GO:0016020">
    <property type="term" value="C:membrane"/>
    <property type="evidence" value="ECO:0007669"/>
    <property type="project" value="UniProtKB-SubCell"/>
</dbReference>
<dbReference type="Proteomes" id="UP000065641">
    <property type="component" value="Chromosome"/>
</dbReference>
<dbReference type="SUPFAM" id="SSF51306">
    <property type="entry name" value="LexA/Signal peptidase"/>
    <property type="match status" value="1"/>
</dbReference>
<feature type="domain" description="Peptidase S26" evidence="10">
    <location>
        <begin position="43"/>
        <end position="238"/>
    </location>
</feature>
<dbReference type="CDD" id="cd06530">
    <property type="entry name" value="S26_SPase_I"/>
    <property type="match status" value="1"/>
</dbReference>
<feature type="active site" evidence="7">
    <location>
        <position position="127"/>
    </location>
</feature>
<sequence>MDIDFALVLVILVAVCGFIWLLDHFLFAASRKKQGKEEEPVVVEYAKSFFPVLLIVLMLRSFVIEPFQIPSGSMIPTLEVGDFILVNKYHYGLRLPVIGTKIMANNEPQRGEVMVFFPPHERRYFIKRVIGLPGDTIEYENKVLRINGEPVDIEVLGDVQLEAGGAMRAGILFNETIGVATHQAQIVNNDMRRSSRTSWVVPPGHYFMMGDNRDNSADSRVWGPVPEQNIVGKAFAVWMHKEPGLNLPTFNRNQLIN</sequence>
<dbReference type="Gene3D" id="2.10.109.10">
    <property type="entry name" value="Umud Fragment, subunit A"/>
    <property type="match status" value="1"/>
</dbReference>
<evidence type="ECO:0000256" key="7">
    <source>
        <dbReference type="PIRSR" id="PIRSR600223-1"/>
    </source>
</evidence>
<name>A0A0S2KDD2_9GAMM</name>
<evidence type="ECO:0000256" key="9">
    <source>
        <dbReference type="RuleBase" id="RU362042"/>
    </source>
</evidence>
<dbReference type="InterPro" id="IPR000223">
    <property type="entry name" value="Pept_S26A_signal_pept_1"/>
</dbReference>
<evidence type="ECO:0000256" key="1">
    <source>
        <dbReference type="ARBA" id="ARBA00000677"/>
    </source>
</evidence>
<dbReference type="RefSeq" id="WP_058021705.1">
    <property type="nucleotide sequence ID" value="NZ_CP013189.1"/>
</dbReference>
<dbReference type="Pfam" id="PF10502">
    <property type="entry name" value="Peptidase_S26"/>
    <property type="match status" value="1"/>
</dbReference>
<dbReference type="GO" id="GO:0009003">
    <property type="term" value="F:signal peptidase activity"/>
    <property type="evidence" value="ECO:0007669"/>
    <property type="project" value="UniProtKB-EC"/>
</dbReference>
<dbReference type="PROSITE" id="PS00761">
    <property type="entry name" value="SPASE_I_3"/>
    <property type="match status" value="1"/>
</dbReference>
<evidence type="ECO:0000256" key="4">
    <source>
        <dbReference type="ARBA" id="ARBA00019232"/>
    </source>
</evidence>
<dbReference type="GO" id="GO:0004252">
    <property type="term" value="F:serine-type endopeptidase activity"/>
    <property type="evidence" value="ECO:0007669"/>
    <property type="project" value="InterPro"/>
</dbReference>
<dbReference type="InterPro" id="IPR019533">
    <property type="entry name" value="Peptidase_S26"/>
</dbReference>
<dbReference type="PATRIC" id="fig|1249552.3.peg.1602"/>
<keyword evidence="6 8" id="KW-0378">Hydrolase</keyword>
<evidence type="ECO:0000259" key="10">
    <source>
        <dbReference type="Pfam" id="PF10502"/>
    </source>
</evidence>
<evidence type="ECO:0000256" key="6">
    <source>
        <dbReference type="ARBA" id="ARBA00022801"/>
    </source>
</evidence>
<evidence type="ECO:0000256" key="5">
    <source>
        <dbReference type="ARBA" id="ARBA00022670"/>
    </source>
</evidence>
<dbReference type="STRING" id="1249552.PS2015_1596"/>